<sequence>MAPGPSATEHREGPIPTRGTVMSALLETTDPKPGTEPDLAELRARAACMDVIDAFFRWVDDGEAERTVELFTPNGELVMDQAHFTGTALTAAMRARQDATSKSGVHVPAASSFRLLAPGEAETHTYLHLYRDADQQDGHPPVARAVTQIKDRFVRGEDGRWRIARRVVNVVAGGE</sequence>
<dbReference type="Pfam" id="PF13577">
    <property type="entry name" value="SnoaL_4"/>
    <property type="match status" value="1"/>
</dbReference>
<feature type="domain" description="SnoaL-like" evidence="1">
    <location>
        <begin position="41"/>
        <end position="166"/>
    </location>
</feature>
<reference evidence="2 3" key="1">
    <citation type="journal article" date="2019" name="Int. J. Syst. Evol. Microbiol.">
        <title>Streptomyces cadmiisoli sp. nov., a novel actinomycete isolated from cadmium-contaminated soil.</title>
        <authorList>
            <person name="Li K."/>
            <person name="Tang X."/>
            <person name="Zhao J."/>
            <person name="Guo Y."/>
            <person name="Tang Y."/>
            <person name="Gao J."/>
        </authorList>
    </citation>
    <scope>NUCLEOTIDE SEQUENCE [LARGE SCALE GENOMIC DNA]</scope>
    <source>
        <strain evidence="2 3">ZFG47</strain>
    </source>
</reference>
<dbReference type="AlphaFoldDB" id="A0A2Z4IRG2"/>
<dbReference type="KEGG" id="scad:DN051_01915"/>
<protein>
    <recommendedName>
        <fullName evidence="1">SnoaL-like domain-containing protein</fullName>
    </recommendedName>
</protein>
<dbReference type="Gene3D" id="3.10.450.50">
    <property type="match status" value="1"/>
</dbReference>
<dbReference type="InterPro" id="IPR037401">
    <property type="entry name" value="SnoaL-like"/>
</dbReference>
<organism evidence="2 3">
    <name type="scientific">Streptomyces cadmiisoli</name>
    <dbReference type="NCBI Taxonomy" id="2184053"/>
    <lineage>
        <taxon>Bacteria</taxon>
        <taxon>Bacillati</taxon>
        <taxon>Actinomycetota</taxon>
        <taxon>Actinomycetes</taxon>
        <taxon>Kitasatosporales</taxon>
        <taxon>Streptomycetaceae</taxon>
        <taxon>Streptomyces</taxon>
        <taxon>Streptomyces aurantiacus group</taxon>
    </lineage>
</organism>
<dbReference type="Proteomes" id="UP000249616">
    <property type="component" value="Chromosome"/>
</dbReference>
<evidence type="ECO:0000313" key="3">
    <source>
        <dbReference type="Proteomes" id="UP000249616"/>
    </source>
</evidence>
<dbReference type="InterPro" id="IPR032710">
    <property type="entry name" value="NTF2-like_dom_sf"/>
</dbReference>
<dbReference type="EMBL" id="CP030073">
    <property type="protein sequence ID" value="AWW35572.1"/>
    <property type="molecule type" value="Genomic_DNA"/>
</dbReference>
<proteinExistence type="predicted"/>
<gene>
    <name evidence="2" type="ORF">DN051_01915</name>
</gene>
<evidence type="ECO:0000259" key="1">
    <source>
        <dbReference type="Pfam" id="PF13577"/>
    </source>
</evidence>
<keyword evidence="3" id="KW-1185">Reference proteome</keyword>
<evidence type="ECO:0000313" key="2">
    <source>
        <dbReference type="EMBL" id="AWW35572.1"/>
    </source>
</evidence>
<name>A0A2Z4IRG2_9ACTN</name>
<accession>A0A2Z4IRG2</accession>
<dbReference type="SUPFAM" id="SSF54427">
    <property type="entry name" value="NTF2-like"/>
    <property type="match status" value="1"/>
</dbReference>